<feature type="transmembrane region" description="Helical" evidence="2">
    <location>
        <begin position="52"/>
        <end position="77"/>
    </location>
</feature>
<comment type="caution">
    <text evidence="4">The sequence shown here is derived from an EMBL/GenBank/DDBJ whole genome shotgun (WGS) entry which is preliminary data.</text>
</comment>
<evidence type="ECO:0000256" key="2">
    <source>
        <dbReference type="SAM" id="Phobius"/>
    </source>
</evidence>
<keyword evidence="2" id="KW-0472">Membrane</keyword>
<dbReference type="Gene3D" id="3.10.350.10">
    <property type="entry name" value="LysM domain"/>
    <property type="match status" value="1"/>
</dbReference>
<dbReference type="AlphaFoldDB" id="A0A543PS79"/>
<dbReference type="InterPro" id="IPR036779">
    <property type="entry name" value="LysM_dom_sf"/>
</dbReference>
<feature type="region of interest" description="Disordered" evidence="1">
    <location>
        <begin position="134"/>
        <end position="215"/>
    </location>
</feature>
<dbReference type="EMBL" id="VFQF01000001">
    <property type="protein sequence ID" value="TQN46929.1"/>
    <property type="molecule type" value="Genomic_DNA"/>
</dbReference>
<dbReference type="RefSeq" id="WP_185747016.1">
    <property type="nucleotide sequence ID" value="NZ_BAAAQC010000012.1"/>
</dbReference>
<gene>
    <name evidence="4" type="ORF">FHX52_0018</name>
</gene>
<sequence>MSAVRHPSATGLRSVLGLGLSVLSLALLRGVASSPTGGGALWGSSARRPDEVLVVVLAWVGMALAGWLALGSALGLLSTVPGALGRGCGRLADHLTPLLVRRVLTVALGTSTVSMALPPASVVGTVAAPMPVGHAMPGNSDGATRHAEHPGTAAAVPDPGYAPTGVGSPGYQPTPEASPGYAPTGEVGPGFHTTPGSAASQRAYTPGDATPGFRPTRPLPAHDRAGSSLLAPPPRPDVAALDTVTVRRGDSLWSLAARHLAAGASDAEVARAWPRWFAANRAVIGEDPDLIRPGMQLVPPREGDLS</sequence>
<dbReference type="Proteomes" id="UP000320085">
    <property type="component" value="Unassembled WGS sequence"/>
</dbReference>
<dbReference type="PROSITE" id="PS51782">
    <property type="entry name" value="LYSM"/>
    <property type="match status" value="1"/>
</dbReference>
<keyword evidence="2" id="KW-1133">Transmembrane helix</keyword>
<feature type="domain" description="LysM" evidence="3">
    <location>
        <begin position="242"/>
        <end position="299"/>
    </location>
</feature>
<protein>
    <recommendedName>
        <fullName evidence="3">LysM domain-containing protein</fullName>
    </recommendedName>
</protein>
<feature type="compositionally biased region" description="Polar residues" evidence="1">
    <location>
        <begin position="194"/>
        <end position="203"/>
    </location>
</feature>
<evidence type="ECO:0000259" key="3">
    <source>
        <dbReference type="PROSITE" id="PS51782"/>
    </source>
</evidence>
<evidence type="ECO:0000313" key="5">
    <source>
        <dbReference type="Proteomes" id="UP000320085"/>
    </source>
</evidence>
<keyword evidence="2" id="KW-0812">Transmembrane</keyword>
<evidence type="ECO:0000256" key="1">
    <source>
        <dbReference type="SAM" id="MobiDB-lite"/>
    </source>
</evidence>
<proteinExistence type="predicted"/>
<evidence type="ECO:0000313" key="4">
    <source>
        <dbReference type="EMBL" id="TQN46929.1"/>
    </source>
</evidence>
<organism evidence="4 5">
    <name type="scientific">Humibacillus xanthopallidus</name>
    <dbReference type="NCBI Taxonomy" id="412689"/>
    <lineage>
        <taxon>Bacteria</taxon>
        <taxon>Bacillati</taxon>
        <taxon>Actinomycetota</taxon>
        <taxon>Actinomycetes</taxon>
        <taxon>Micrococcales</taxon>
        <taxon>Intrasporangiaceae</taxon>
        <taxon>Humibacillus</taxon>
    </lineage>
</organism>
<dbReference type="CDD" id="cd00118">
    <property type="entry name" value="LysM"/>
    <property type="match status" value="1"/>
</dbReference>
<name>A0A543PS79_9MICO</name>
<reference evidence="4 5" key="1">
    <citation type="submission" date="2019-06" db="EMBL/GenBank/DDBJ databases">
        <title>Sequencing the genomes of 1000 actinobacteria strains.</title>
        <authorList>
            <person name="Klenk H.-P."/>
        </authorList>
    </citation>
    <scope>NUCLEOTIDE SEQUENCE [LARGE SCALE GENOMIC DNA]</scope>
    <source>
        <strain evidence="4 5">DSM 21776</strain>
    </source>
</reference>
<accession>A0A543PS79</accession>
<dbReference type="InterPro" id="IPR018392">
    <property type="entry name" value="LysM"/>
</dbReference>